<feature type="compositionally biased region" description="Polar residues" evidence="3">
    <location>
        <begin position="284"/>
        <end position="293"/>
    </location>
</feature>
<dbReference type="SMART" id="SM00360">
    <property type="entry name" value="RRM"/>
    <property type="match status" value="2"/>
</dbReference>
<dbReference type="InterPro" id="IPR035979">
    <property type="entry name" value="RBD_domain_sf"/>
</dbReference>
<evidence type="ECO:0000256" key="3">
    <source>
        <dbReference type="SAM" id="MobiDB-lite"/>
    </source>
</evidence>
<evidence type="ECO:0000259" key="4">
    <source>
        <dbReference type="PROSITE" id="PS50102"/>
    </source>
</evidence>
<organism evidence="5 6">
    <name type="scientific">Triparma columacea</name>
    <dbReference type="NCBI Taxonomy" id="722753"/>
    <lineage>
        <taxon>Eukaryota</taxon>
        <taxon>Sar</taxon>
        <taxon>Stramenopiles</taxon>
        <taxon>Ochrophyta</taxon>
        <taxon>Bolidophyceae</taxon>
        <taxon>Parmales</taxon>
        <taxon>Triparmaceae</taxon>
        <taxon>Triparma</taxon>
    </lineage>
</organism>
<dbReference type="SUPFAM" id="SSF54928">
    <property type="entry name" value="RNA-binding domain, RBD"/>
    <property type="match status" value="2"/>
</dbReference>
<dbReference type="PANTHER" id="PTHR48027">
    <property type="entry name" value="HETEROGENEOUS NUCLEAR RIBONUCLEOPROTEIN 87F-RELATED"/>
    <property type="match status" value="1"/>
</dbReference>
<dbReference type="InterPro" id="IPR000504">
    <property type="entry name" value="RRM_dom"/>
</dbReference>
<dbReference type="Gene3D" id="3.30.70.330">
    <property type="match status" value="2"/>
</dbReference>
<feature type="compositionally biased region" description="Low complexity" evidence="3">
    <location>
        <begin position="199"/>
        <end position="221"/>
    </location>
</feature>
<dbReference type="PROSITE" id="PS50102">
    <property type="entry name" value="RRM"/>
    <property type="match status" value="1"/>
</dbReference>
<dbReference type="InterPro" id="IPR012677">
    <property type="entry name" value="Nucleotide-bd_a/b_plait_sf"/>
</dbReference>
<feature type="compositionally biased region" description="Pro residues" evidence="3">
    <location>
        <begin position="295"/>
        <end position="316"/>
    </location>
</feature>
<evidence type="ECO:0000256" key="1">
    <source>
        <dbReference type="ARBA" id="ARBA00022884"/>
    </source>
</evidence>
<accession>A0A9W7LF68</accession>
<feature type="domain" description="RRM" evidence="4">
    <location>
        <begin position="609"/>
        <end position="681"/>
    </location>
</feature>
<feature type="region of interest" description="Disordered" evidence="3">
    <location>
        <begin position="192"/>
        <end position="322"/>
    </location>
</feature>
<feature type="region of interest" description="Disordered" evidence="3">
    <location>
        <begin position="719"/>
        <end position="740"/>
    </location>
</feature>
<gene>
    <name evidence="5" type="ORF">TrCOL_g12355</name>
</gene>
<evidence type="ECO:0000313" key="6">
    <source>
        <dbReference type="Proteomes" id="UP001165065"/>
    </source>
</evidence>
<feature type="compositionally biased region" description="Basic and acidic residues" evidence="3">
    <location>
        <begin position="233"/>
        <end position="246"/>
    </location>
</feature>
<evidence type="ECO:0000313" key="5">
    <source>
        <dbReference type="EMBL" id="GMI48249.1"/>
    </source>
</evidence>
<keyword evidence="6" id="KW-1185">Reference proteome</keyword>
<dbReference type="EMBL" id="BRYA01000382">
    <property type="protein sequence ID" value="GMI48249.1"/>
    <property type="molecule type" value="Genomic_DNA"/>
</dbReference>
<name>A0A9W7LF68_9STRA</name>
<reference evidence="6" key="1">
    <citation type="journal article" date="2023" name="Commun. Biol.">
        <title>Genome analysis of Parmales, the sister group of diatoms, reveals the evolutionary specialization of diatoms from phago-mixotrophs to photoautotrophs.</title>
        <authorList>
            <person name="Ban H."/>
            <person name="Sato S."/>
            <person name="Yoshikawa S."/>
            <person name="Yamada K."/>
            <person name="Nakamura Y."/>
            <person name="Ichinomiya M."/>
            <person name="Sato N."/>
            <person name="Blanc-Mathieu R."/>
            <person name="Endo H."/>
            <person name="Kuwata A."/>
            <person name="Ogata H."/>
        </authorList>
    </citation>
    <scope>NUCLEOTIDE SEQUENCE [LARGE SCALE GENOMIC DNA]</scope>
</reference>
<protein>
    <recommendedName>
        <fullName evidence="4">RRM domain-containing protein</fullName>
    </recommendedName>
</protein>
<keyword evidence="1 2" id="KW-0694">RNA-binding</keyword>
<comment type="caution">
    <text evidence="5">The sequence shown here is derived from an EMBL/GenBank/DDBJ whole genome shotgun (WGS) entry which is preliminary data.</text>
</comment>
<dbReference type="AlphaFoldDB" id="A0A9W7LF68"/>
<dbReference type="InterPro" id="IPR052462">
    <property type="entry name" value="SLIRP/GR-RBP-like"/>
</dbReference>
<dbReference type="OrthoDB" id="46684at2759"/>
<proteinExistence type="predicted"/>
<sequence>MSGTDESLLRAHLFPSIPPSLRPSAPLAKSFLSSVNKILSDPTSPMSNVAFYRIMKDSATPQPPIYTAHANAINKMDARGAEVVILCALMAKYPAALSLSGQEQGLKIVKYWLKEASFIDGGGSIEVLIFILRSVRDLKVTEDGVARTGIGKALMSIKKLELANGGEGTNGLIVTKLVEEVKNQWLSTSKDAKNNQIESKSASSSLNSSSTSPPANSAHPNTAPPSTALTAAEKAKLRAQERAQERMKKRQAGNSSASATATTSTSTVSPHANDPPAKRPKISFSDNLTQVKQFTPPPNHSSPPTPPSSNPVPGPDPESKEVANNALNNMLKELFADAKYRPPKPLPGAVPAKVNSVCYTEWDKSTPKSSRNWVQYLSENDIPRQPEPLGLEGVERDEAEIQRTNTNTIDWGIGGGVGSAVAQAAVQQNPEALKALSANPELMNGFRGSDGKFNEEGLRALCKTLGATSEASKTAANFHTAPSGQVMASNVHVSGYGSGTTTAEIDALFSQYVQVNNIVWKDNFCFINTNDPFGISRARAALQGWLVNGSPLKINDAIKRGDNMPTNNPGEIMQISERIKSSKAPLPMLPSGGVDYTAIRDDKNNPVSANLWVGGFNNSTPPTERDLRQLFGPHCEVLSTVIKTGFCFVNTSDIAGAVLARHELQGEAAWGGVLKVNFAKHTNSGGGGGRMNMNQYGGGGMGGGNRGMYGQQMPMQNFPPPPPPPPQMNMADLPSFVRRG</sequence>
<evidence type="ECO:0000256" key="2">
    <source>
        <dbReference type="PROSITE-ProRule" id="PRU00176"/>
    </source>
</evidence>
<dbReference type="Proteomes" id="UP001165065">
    <property type="component" value="Unassembled WGS sequence"/>
</dbReference>
<dbReference type="GO" id="GO:0003723">
    <property type="term" value="F:RNA binding"/>
    <property type="evidence" value="ECO:0007669"/>
    <property type="project" value="UniProtKB-UniRule"/>
</dbReference>
<dbReference type="CDD" id="cd00590">
    <property type="entry name" value="RRM_SF"/>
    <property type="match status" value="1"/>
</dbReference>
<feature type="compositionally biased region" description="Low complexity" evidence="3">
    <location>
        <begin position="255"/>
        <end position="267"/>
    </location>
</feature>